<protein>
    <recommendedName>
        <fullName evidence="7">STAS domain-containing protein</fullName>
    </recommendedName>
</protein>
<dbReference type="InterPro" id="IPR036513">
    <property type="entry name" value="STAS_dom_sf"/>
</dbReference>
<gene>
    <name evidence="8" type="ORF">ODALV1_LOCUS7984</name>
</gene>
<dbReference type="InterPro" id="IPR001902">
    <property type="entry name" value="SLC26A/SulP_fam"/>
</dbReference>
<evidence type="ECO:0000313" key="8">
    <source>
        <dbReference type="EMBL" id="CAL8091634.1"/>
    </source>
</evidence>
<sequence>MDPNLTQESSLSDVAVETPSSTASSKSSSSSATGNSHKPIIIAASTSTQQDLHSRQNYSPQNSRELIPSLSNADGGGFSCKKYLTKRLPILQWLPRYRKTDVLPDVISGLSVGLTAIPQSIAYANIAGLTPEYGLYSSFISCFVYVFLGSCRQMNIGPTAVMELLVFETCGQDFPQCVVLVGFYVGCFQLLMGLFKLGAIVSLISDPVTIGFVGGAALTIGSSQIKNFLGLSGAKGKGFLDNCRKCIQNISTAKLGDSLLGISCVVILLLFKNLKDYVKPSPNTRSGTFVTKLLWILSIGRNAIVVICAAALAASLPGSPFSLTGKVKSGFPPVGPPQFDLPDFPKHDQDVGNFANFTFTDESILTIFPSNGTMTYWETWKELRTGPLTIALISILQNVAIAKAFGSGQTIDATQEMLTLGISHILGSFFSSMPTAGSFTRSAVNEASGVRSQFGGIVTALLVLFAMCFLTEWFQYIPKASLAAVILCAVLPMIEYGRIWPMWKISRLDVFTAIVTFSVSLLFGMEYGIVIGVITSLALYLVRPVRPRVEWSIVNCNVSQKAEKKGKPSQSHSRSSSDASLLSPSATAQSQSESNANMDMLYHLVKPEQGFCFPSVDAIRTMINKLALRYPDIKVVAFDCQNLISMDYTSASALCSLVTALKKTGKSLVFVHCQPEWVVMMQNAGLKKPECYDNTDDLINAFQ</sequence>
<comment type="caution">
    <text evidence="8">The sequence shown here is derived from an EMBL/GenBank/DDBJ whole genome shotgun (WGS) entry which is preliminary data.</text>
</comment>
<dbReference type="Pfam" id="PF01740">
    <property type="entry name" value="STAS"/>
    <property type="match status" value="1"/>
</dbReference>
<dbReference type="InterPro" id="IPR011547">
    <property type="entry name" value="SLC26A/SulP_dom"/>
</dbReference>
<accession>A0ABP1Q6V1</accession>
<evidence type="ECO:0000259" key="7">
    <source>
        <dbReference type="PROSITE" id="PS50801"/>
    </source>
</evidence>
<feature type="region of interest" description="Disordered" evidence="5">
    <location>
        <begin position="562"/>
        <end position="584"/>
    </location>
</feature>
<dbReference type="EMBL" id="CAXLJM020000024">
    <property type="protein sequence ID" value="CAL8091634.1"/>
    <property type="molecule type" value="Genomic_DNA"/>
</dbReference>
<feature type="compositionally biased region" description="Low complexity" evidence="5">
    <location>
        <begin position="569"/>
        <end position="584"/>
    </location>
</feature>
<dbReference type="PROSITE" id="PS50801">
    <property type="entry name" value="STAS"/>
    <property type="match status" value="1"/>
</dbReference>
<keyword evidence="3 6" id="KW-1133">Transmembrane helix</keyword>
<evidence type="ECO:0000256" key="4">
    <source>
        <dbReference type="ARBA" id="ARBA00023136"/>
    </source>
</evidence>
<dbReference type="CDD" id="cd07042">
    <property type="entry name" value="STAS_SulP_like_sulfate_transporter"/>
    <property type="match status" value="1"/>
</dbReference>
<evidence type="ECO:0000256" key="3">
    <source>
        <dbReference type="ARBA" id="ARBA00022989"/>
    </source>
</evidence>
<feature type="region of interest" description="Disordered" evidence="5">
    <location>
        <begin position="1"/>
        <end position="70"/>
    </location>
</feature>
<dbReference type="InterPro" id="IPR002645">
    <property type="entry name" value="STAS_dom"/>
</dbReference>
<feature type="domain" description="STAS" evidence="7">
    <location>
        <begin position="613"/>
        <end position="703"/>
    </location>
</feature>
<evidence type="ECO:0000313" key="9">
    <source>
        <dbReference type="Proteomes" id="UP001642540"/>
    </source>
</evidence>
<feature type="transmembrane region" description="Helical" evidence="6">
    <location>
        <begin position="481"/>
        <end position="499"/>
    </location>
</feature>
<keyword evidence="2 6" id="KW-0812">Transmembrane</keyword>
<dbReference type="Gene3D" id="3.30.750.24">
    <property type="entry name" value="STAS domain"/>
    <property type="match status" value="1"/>
</dbReference>
<organism evidence="8 9">
    <name type="scientific">Orchesella dallaii</name>
    <dbReference type="NCBI Taxonomy" id="48710"/>
    <lineage>
        <taxon>Eukaryota</taxon>
        <taxon>Metazoa</taxon>
        <taxon>Ecdysozoa</taxon>
        <taxon>Arthropoda</taxon>
        <taxon>Hexapoda</taxon>
        <taxon>Collembola</taxon>
        <taxon>Entomobryomorpha</taxon>
        <taxon>Entomobryoidea</taxon>
        <taxon>Orchesellidae</taxon>
        <taxon>Orchesellinae</taxon>
        <taxon>Orchesella</taxon>
    </lineage>
</organism>
<feature type="transmembrane region" description="Helical" evidence="6">
    <location>
        <begin position="511"/>
        <end position="542"/>
    </location>
</feature>
<feature type="transmembrane region" description="Helical" evidence="6">
    <location>
        <begin position="454"/>
        <end position="474"/>
    </location>
</feature>
<feature type="transmembrane region" description="Helical" evidence="6">
    <location>
        <begin position="417"/>
        <end position="434"/>
    </location>
</feature>
<dbReference type="Pfam" id="PF00916">
    <property type="entry name" value="Sulfate_transp"/>
    <property type="match status" value="2"/>
</dbReference>
<reference evidence="8 9" key="1">
    <citation type="submission" date="2024-08" db="EMBL/GenBank/DDBJ databases">
        <authorList>
            <person name="Cucini C."/>
            <person name="Frati F."/>
        </authorList>
    </citation>
    <scope>NUCLEOTIDE SEQUENCE [LARGE SCALE GENOMIC DNA]</scope>
</reference>
<evidence type="ECO:0000256" key="2">
    <source>
        <dbReference type="ARBA" id="ARBA00022692"/>
    </source>
</evidence>
<comment type="subcellular location">
    <subcellularLocation>
        <location evidence="1">Membrane</location>
        <topology evidence="1">Multi-pass membrane protein</topology>
    </subcellularLocation>
</comment>
<feature type="transmembrane region" description="Helical" evidence="6">
    <location>
        <begin position="293"/>
        <end position="316"/>
    </location>
</feature>
<dbReference type="Proteomes" id="UP001642540">
    <property type="component" value="Unassembled WGS sequence"/>
</dbReference>
<dbReference type="PANTHER" id="PTHR11814">
    <property type="entry name" value="SULFATE TRANSPORTER"/>
    <property type="match status" value="1"/>
</dbReference>
<proteinExistence type="predicted"/>
<evidence type="ECO:0000256" key="1">
    <source>
        <dbReference type="ARBA" id="ARBA00004141"/>
    </source>
</evidence>
<keyword evidence="4 6" id="KW-0472">Membrane</keyword>
<dbReference type="SUPFAM" id="SSF52091">
    <property type="entry name" value="SpoIIaa-like"/>
    <property type="match status" value="1"/>
</dbReference>
<evidence type="ECO:0000256" key="6">
    <source>
        <dbReference type="SAM" id="Phobius"/>
    </source>
</evidence>
<feature type="compositionally biased region" description="Polar residues" evidence="5">
    <location>
        <begin position="44"/>
        <end position="70"/>
    </location>
</feature>
<feature type="compositionally biased region" description="Low complexity" evidence="5">
    <location>
        <begin position="20"/>
        <end position="33"/>
    </location>
</feature>
<keyword evidence="9" id="KW-1185">Reference proteome</keyword>
<evidence type="ECO:0000256" key="5">
    <source>
        <dbReference type="SAM" id="MobiDB-lite"/>
    </source>
</evidence>
<name>A0ABP1Q6V1_9HEXA</name>
<feature type="transmembrane region" description="Helical" evidence="6">
    <location>
        <begin position="386"/>
        <end position="405"/>
    </location>
</feature>
<feature type="compositionally biased region" description="Polar residues" evidence="5">
    <location>
        <begin position="1"/>
        <end position="12"/>
    </location>
</feature>